<dbReference type="EMBL" id="SJOI01000001">
    <property type="protein sequence ID" value="TCL06710.1"/>
    <property type="molecule type" value="Genomic_DNA"/>
</dbReference>
<evidence type="ECO:0000256" key="4">
    <source>
        <dbReference type="ARBA" id="ARBA00023136"/>
    </source>
</evidence>
<feature type="transmembrane region" description="Helical" evidence="5">
    <location>
        <begin position="330"/>
        <end position="348"/>
    </location>
</feature>
<feature type="transmembrane region" description="Helical" evidence="5">
    <location>
        <begin position="360"/>
        <end position="379"/>
    </location>
</feature>
<reference evidence="7 8" key="1">
    <citation type="submission" date="2019-02" db="EMBL/GenBank/DDBJ databases">
        <title>Investigation of anaerobic lignin degradation for improved lignocellulosic biofuels.</title>
        <authorList>
            <person name="Deangelis K."/>
        </authorList>
    </citation>
    <scope>NUCLEOTIDE SEQUENCE [LARGE SCALE GENOMIC DNA]</scope>
    <source>
        <strain evidence="7 8">159R</strain>
    </source>
</reference>
<dbReference type="GO" id="GO:0016874">
    <property type="term" value="F:ligase activity"/>
    <property type="evidence" value="ECO:0007669"/>
    <property type="project" value="UniProtKB-KW"/>
</dbReference>
<dbReference type="InterPro" id="IPR007016">
    <property type="entry name" value="O-antigen_ligase-rel_domated"/>
</dbReference>
<feature type="transmembrane region" description="Helical" evidence="5">
    <location>
        <begin position="203"/>
        <end position="223"/>
    </location>
</feature>
<dbReference type="PANTHER" id="PTHR37422:SF13">
    <property type="entry name" value="LIPOPOLYSACCHARIDE BIOSYNTHESIS PROTEIN PA4999-RELATED"/>
    <property type="match status" value="1"/>
</dbReference>
<evidence type="ECO:0000259" key="6">
    <source>
        <dbReference type="Pfam" id="PF04932"/>
    </source>
</evidence>
<feature type="transmembrane region" description="Helical" evidence="5">
    <location>
        <begin position="120"/>
        <end position="143"/>
    </location>
</feature>
<comment type="subcellular location">
    <subcellularLocation>
        <location evidence="1">Membrane</location>
        <topology evidence="1">Multi-pass membrane protein</topology>
    </subcellularLocation>
</comment>
<dbReference type="Pfam" id="PF04932">
    <property type="entry name" value="Wzy_C"/>
    <property type="match status" value="1"/>
</dbReference>
<comment type="caution">
    <text evidence="7">The sequence shown here is derived from an EMBL/GenBank/DDBJ whole genome shotgun (WGS) entry which is preliminary data.</text>
</comment>
<evidence type="ECO:0000256" key="1">
    <source>
        <dbReference type="ARBA" id="ARBA00004141"/>
    </source>
</evidence>
<feature type="domain" description="O-antigen ligase-related" evidence="6">
    <location>
        <begin position="198"/>
        <end position="341"/>
    </location>
</feature>
<feature type="transmembrane region" description="Helical" evidence="5">
    <location>
        <begin position="164"/>
        <end position="183"/>
    </location>
</feature>
<dbReference type="InterPro" id="IPR051533">
    <property type="entry name" value="WaaL-like"/>
</dbReference>
<dbReference type="RefSeq" id="WP_132926328.1">
    <property type="nucleotide sequence ID" value="NZ_SJOI01000001.1"/>
</dbReference>
<keyword evidence="2 5" id="KW-0812">Transmembrane</keyword>
<dbReference type="AlphaFoldDB" id="A0A4R1NQN9"/>
<name>A0A4R1NQN9_9GAMM</name>
<accession>A0A4R1NQN9</accession>
<protein>
    <submittedName>
        <fullName evidence="7">O-antigen ligase</fullName>
    </submittedName>
</protein>
<keyword evidence="3 5" id="KW-1133">Transmembrane helix</keyword>
<dbReference type="PANTHER" id="PTHR37422">
    <property type="entry name" value="TEICHURONIC ACID BIOSYNTHESIS PROTEIN TUAE"/>
    <property type="match status" value="1"/>
</dbReference>
<feature type="transmembrane region" description="Helical" evidence="5">
    <location>
        <begin position="230"/>
        <end position="247"/>
    </location>
</feature>
<gene>
    <name evidence="7" type="ORF">EZJ58_4999</name>
</gene>
<organism evidence="7 8">
    <name type="scientific">Sodalis ligni</name>
    <dbReference type="NCBI Taxonomy" id="2697027"/>
    <lineage>
        <taxon>Bacteria</taxon>
        <taxon>Pseudomonadati</taxon>
        <taxon>Pseudomonadota</taxon>
        <taxon>Gammaproteobacteria</taxon>
        <taxon>Enterobacterales</taxon>
        <taxon>Bruguierivoracaceae</taxon>
        <taxon>Sodalis</taxon>
    </lineage>
</organism>
<keyword evidence="7" id="KW-0436">Ligase</keyword>
<proteinExistence type="predicted"/>
<evidence type="ECO:0000256" key="2">
    <source>
        <dbReference type="ARBA" id="ARBA00022692"/>
    </source>
</evidence>
<dbReference type="GO" id="GO:0016020">
    <property type="term" value="C:membrane"/>
    <property type="evidence" value="ECO:0007669"/>
    <property type="project" value="UniProtKB-SubCell"/>
</dbReference>
<feature type="transmembrane region" description="Helical" evidence="5">
    <location>
        <begin position="25"/>
        <end position="52"/>
    </location>
</feature>
<keyword evidence="8" id="KW-1185">Reference proteome</keyword>
<dbReference type="Proteomes" id="UP000294555">
    <property type="component" value="Unassembled WGS sequence"/>
</dbReference>
<keyword evidence="4 5" id="KW-0472">Membrane</keyword>
<evidence type="ECO:0000313" key="8">
    <source>
        <dbReference type="Proteomes" id="UP000294555"/>
    </source>
</evidence>
<evidence type="ECO:0000256" key="3">
    <source>
        <dbReference type="ARBA" id="ARBA00022989"/>
    </source>
</evidence>
<feature type="transmembrane region" description="Helical" evidence="5">
    <location>
        <begin position="68"/>
        <end position="89"/>
    </location>
</feature>
<evidence type="ECO:0000256" key="5">
    <source>
        <dbReference type="SAM" id="Phobius"/>
    </source>
</evidence>
<evidence type="ECO:0000313" key="7">
    <source>
        <dbReference type="EMBL" id="TCL06710.1"/>
    </source>
</evidence>
<dbReference type="OrthoDB" id="9795248at2"/>
<sequence>MISPVCAPEGFLKSWRGTTLFEVTALLLGISLPVSNVLMNICFALALLCLILQRDTQTVFIVIKQPMVWLPLLMFALLALSLLIHPHAYGLEMAGKYKKLLYVFPLALFFRHQPLLVRRFVVGFLLANAVILILSLGAGLLHIPLGHIDPLNPTVFKRHITQNFFMALSALIWLSLAFAHPGVKRCGYGLLVLTASYDVLFLVLGRTGYVALIVGLGICGVLSLKSWQRLAVVTAGVLAICLLVTVPNRAYQRIALGVNEIHNCLANVDNDGYASCETSMGQRTWFALTSLKLIKQAPLFGNGAGSFWYGNPETGYGIHNPHNQYLLETVQSGAVGLALFLGWMLCCYRTAWRYSPPIRNLLIALLSGYMTCHLFNSFLLDSAEGHLFVIIAAILASESCKPDVLSGINS</sequence>